<reference evidence="2 3" key="1">
    <citation type="submission" date="2020-02" db="EMBL/GenBank/DDBJ databases">
        <title>A chromosome-scale genome assembly of the black bullhead catfish (Ameiurus melas).</title>
        <authorList>
            <person name="Wen M."/>
            <person name="Zham M."/>
            <person name="Cabau C."/>
            <person name="Klopp C."/>
            <person name="Donnadieu C."/>
            <person name="Roques C."/>
            <person name="Bouchez O."/>
            <person name="Lampietro C."/>
            <person name="Jouanno E."/>
            <person name="Herpin A."/>
            <person name="Louis A."/>
            <person name="Berthelot C."/>
            <person name="Parey E."/>
            <person name="Roest-Crollius H."/>
            <person name="Braasch I."/>
            <person name="Postlethwait J."/>
            <person name="Robinson-Rechavi M."/>
            <person name="Echchiki A."/>
            <person name="Begum T."/>
            <person name="Montfort J."/>
            <person name="Schartl M."/>
            <person name="Bobe J."/>
            <person name="Guiguen Y."/>
        </authorList>
    </citation>
    <scope>NUCLEOTIDE SEQUENCE [LARGE SCALE GENOMIC DNA]</scope>
    <source>
        <strain evidence="2">M_S1</strain>
        <tissue evidence="2">Blood</tissue>
    </source>
</reference>
<sequence>MHKIFTLYYLLSQRTRIREEPHVHQRDRELTADERVKMDKSALLNELERMNKLLNEKETQLKDTLEELESSKNKLETLGQELQDKKRQLQDKTIILEQQKTELAEKNKQLEEKESLLTDRETQLMERDQQLQEKDRLLEEKNTQIENMNRLLEEKTKHLQEQTDPESSAHEEMSGVSQDSAAPIRKRKSMEGIRPRLSEESP</sequence>
<accession>A0A7J6B1K4</accession>
<organism evidence="2 3">
    <name type="scientific">Ameiurus melas</name>
    <name type="common">Black bullhead</name>
    <name type="synonym">Silurus melas</name>
    <dbReference type="NCBI Taxonomy" id="219545"/>
    <lineage>
        <taxon>Eukaryota</taxon>
        <taxon>Metazoa</taxon>
        <taxon>Chordata</taxon>
        <taxon>Craniata</taxon>
        <taxon>Vertebrata</taxon>
        <taxon>Euteleostomi</taxon>
        <taxon>Actinopterygii</taxon>
        <taxon>Neopterygii</taxon>
        <taxon>Teleostei</taxon>
        <taxon>Ostariophysi</taxon>
        <taxon>Siluriformes</taxon>
        <taxon>Ictaluridae</taxon>
        <taxon>Ameiurus</taxon>
    </lineage>
</organism>
<dbReference type="AlphaFoldDB" id="A0A7J6B1K4"/>
<evidence type="ECO:0000313" key="3">
    <source>
        <dbReference type="Proteomes" id="UP000593565"/>
    </source>
</evidence>
<feature type="region of interest" description="Disordered" evidence="1">
    <location>
        <begin position="151"/>
        <end position="202"/>
    </location>
</feature>
<name>A0A7J6B1K4_AMEME</name>
<feature type="compositionally biased region" description="Basic and acidic residues" evidence="1">
    <location>
        <begin position="151"/>
        <end position="173"/>
    </location>
</feature>
<dbReference type="Proteomes" id="UP000593565">
    <property type="component" value="Unassembled WGS sequence"/>
</dbReference>
<protein>
    <submittedName>
        <fullName evidence="2">Uncharacterized protein</fullName>
    </submittedName>
</protein>
<comment type="caution">
    <text evidence="2">The sequence shown here is derived from an EMBL/GenBank/DDBJ whole genome shotgun (WGS) entry which is preliminary data.</text>
</comment>
<keyword evidence="3" id="KW-1185">Reference proteome</keyword>
<proteinExistence type="predicted"/>
<gene>
    <name evidence="2" type="ORF">AMELA_G00059500</name>
</gene>
<evidence type="ECO:0000256" key="1">
    <source>
        <dbReference type="SAM" id="MobiDB-lite"/>
    </source>
</evidence>
<feature type="compositionally biased region" description="Basic and acidic residues" evidence="1">
    <location>
        <begin position="189"/>
        <end position="202"/>
    </location>
</feature>
<dbReference type="EMBL" id="JAAGNN010000005">
    <property type="protein sequence ID" value="KAF4088855.1"/>
    <property type="molecule type" value="Genomic_DNA"/>
</dbReference>
<evidence type="ECO:0000313" key="2">
    <source>
        <dbReference type="EMBL" id="KAF4088855.1"/>
    </source>
</evidence>